<dbReference type="EMBL" id="JAVIJP010000018">
    <property type="protein sequence ID" value="KAL3638596.1"/>
    <property type="molecule type" value="Genomic_DNA"/>
</dbReference>
<keyword evidence="5" id="KW-0378">Hydrolase</keyword>
<name>A0ABD3DAH4_9LAMI</name>
<evidence type="ECO:0000256" key="4">
    <source>
        <dbReference type="ARBA" id="ARBA00022729"/>
    </source>
</evidence>
<keyword evidence="3" id="KW-0964">Secreted</keyword>
<dbReference type="PANTHER" id="PTHR45650:SF8">
    <property type="entry name" value="GDSL ESTERASE_LIPASE"/>
    <property type="match status" value="1"/>
</dbReference>
<dbReference type="InterPro" id="IPR035669">
    <property type="entry name" value="SGNH_plant_lipase-like"/>
</dbReference>
<comment type="subcellular location">
    <subcellularLocation>
        <location evidence="1">Secreted</location>
    </subcellularLocation>
</comment>
<dbReference type="Gene3D" id="3.40.50.1110">
    <property type="entry name" value="SGNH hydrolase"/>
    <property type="match status" value="1"/>
</dbReference>
<proteinExistence type="inferred from homology"/>
<keyword evidence="7" id="KW-0443">Lipid metabolism</keyword>
<keyword evidence="10" id="KW-1185">Reference proteome</keyword>
<organism evidence="9 10">
    <name type="scientific">Castilleja foliolosa</name>
    <dbReference type="NCBI Taxonomy" id="1961234"/>
    <lineage>
        <taxon>Eukaryota</taxon>
        <taxon>Viridiplantae</taxon>
        <taxon>Streptophyta</taxon>
        <taxon>Embryophyta</taxon>
        <taxon>Tracheophyta</taxon>
        <taxon>Spermatophyta</taxon>
        <taxon>Magnoliopsida</taxon>
        <taxon>eudicotyledons</taxon>
        <taxon>Gunneridae</taxon>
        <taxon>Pentapetalae</taxon>
        <taxon>asterids</taxon>
        <taxon>lamiids</taxon>
        <taxon>Lamiales</taxon>
        <taxon>Orobanchaceae</taxon>
        <taxon>Pedicularideae</taxon>
        <taxon>Castillejinae</taxon>
        <taxon>Castilleja</taxon>
    </lineage>
</organism>
<dbReference type="InterPro" id="IPR001087">
    <property type="entry name" value="GDSL"/>
</dbReference>
<dbReference type="CDD" id="cd01837">
    <property type="entry name" value="SGNH_plant_lipase_like"/>
    <property type="match status" value="1"/>
</dbReference>
<reference evidence="10" key="1">
    <citation type="journal article" date="2024" name="IScience">
        <title>Strigolactones Initiate the Formation of Haustorium-like Structures in Castilleja.</title>
        <authorList>
            <person name="Buerger M."/>
            <person name="Peterson D."/>
            <person name="Chory J."/>
        </authorList>
    </citation>
    <scope>NUCLEOTIDE SEQUENCE [LARGE SCALE GENOMIC DNA]</scope>
</reference>
<sequence>MGAATVTSNRLVVIIFIISITWTTTSQCSSITTTKSTTDNDDEGNNNGSVRVDVAQATALFVFGDSLVDNGNNNFLNSIAKSNYLPYGIDSTTGPTGKFSNGNTFVDYLGAWLGIASPPPFADPSTVGSRILGGVNYASAAAGILDETGQHYGERYSLSQQVMNFETTLSQLRTMLRPPDLNKHLSKSIALLVFGSNDYINNYLMPNMYPSRYTYNPSQFANLLLNHYARQLVALYSVGLRKFFLAGIGPLGCIPNQLATGQAPPGRCVDIVNQMLGPFNEGLMSLVNALNNGSHPGSMFVYGNSYGAIGDILNDPAKYGFKVRDRGCCGIGRNQGQITCMPWIAPCGNRNEYVFWDAFHPTQAVDAIVAHRAYAGPTSDAYPVNVQQLALINFS</sequence>
<dbReference type="GO" id="GO:0016787">
    <property type="term" value="F:hydrolase activity"/>
    <property type="evidence" value="ECO:0007669"/>
    <property type="project" value="UniProtKB-KW"/>
</dbReference>
<keyword evidence="6" id="KW-0442">Lipid degradation</keyword>
<dbReference type="Pfam" id="PF00657">
    <property type="entry name" value="Lipase_GDSL"/>
    <property type="match status" value="1"/>
</dbReference>
<keyword evidence="4 8" id="KW-0732">Signal</keyword>
<gene>
    <name evidence="9" type="ORF">CASFOL_016503</name>
</gene>
<evidence type="ECO:0000256" key="8">
    <source>
        <dbReference type="SAM" id="SignalP"/>
    </source>
</evidence>
<evidence type="ECO:0000313" key="10">
    <source>
        <dbReference type="Proteomes" id="UP001632038"/>
    </source>
</evidence>
<comment type="caution">
    <text evidence="9">The sequence shown here is derived from an EMBL/GenBank/DDBJ whole genome shotgun (WGS) entry which is preliminary data.</text>
</comment>
<evidence type="ECO:0000256" key="1">
    <source>
        <dbReference type="ARBA" id="ARBA00004613"/>
    </source>
</evidence>
<evidence type="ECO:0000256" key="2">
    <source>
        <dbReference type="ARBA" id="ARBA00008668"/>
    </source>
</evidence>
<evidence type="ECO:0000256" key="7">
    <source>
        <dbReference type="ARBA" id="ARBA00023098"/>
    </source>
</evidence>
<evidence type="ECO:0000313" key="9">
    <source>
        <dbReference type="EMBL" id="KAL3638596.1"/>
    </source>
</evidence>
<evidence type="ECO:0000256" key="6">
    <source>
        <dbReference type="ARBA" id="ARBA00022963"/>
    </source>
</evidence>
<accession>A0ABD3DAH4</accession>
<dbReference type="AlphaFoldDB" id="A0ABD3DAH4"/>
<dbReference type="InterPro" id="IPR036514">
    <property type="entry name" value="SGNH_hydro_sf"/>
</dbReference>
<dbReference type="GO" id="GO:0016042">
    <property type="term" value="P:lipid catabolic process"/>
    <property type="evidence" value="ECO:0007669"/>
    <property type="project" value="UniProtKB-KW"/>
</dbReference>
<dbReference type="Proteomes" id="UP001632038">
    <property type="component" value="Unassembled WGS sequence"/>
</dbReference>
<feature type="signal peptide" evidence="8">
    <location>
        <begin position="1"/>
        <end position="28"/>
    </location>
</feature>
<dbReference type="InterPro" id="IPR051238">
    <property type="entry name" value="GDSL_esterase/lipase"/>
</dbReference>
<evidence type="ECO:0000256" key="3">
    <source>
        <dbReference type="ARBA" id="ARBA00022525"/>
    </source>
</evidence>
<protein>
    <submittedName>
        <fullName evidence="9">Uncharacterized protein</fullName>
    </submittedName>
</protein>
<comment type="similarity">
    <text evidence="2">Belongs to the 'GDSL' lipolytic enzyme family.</text>
</comment>
<feature type="chain" id="PRO_5044809684" evidence="8">
    <location>
        <begin position="29"/>
        <end position="395"/>
    </location>
</feature>
<dbReference type="GO" id="GO:0005576">
    <property type="term" value="C:extracellular region"/>
    <property type="evidence" value="ECO:0007669"/>
    <property type="project" value="UniProtKB-SubCell"/>
</dbReference>
<evidence type="ECO:0000256" key="5">
    <source>
        <dbReference type="ARBA" id="ARBA00022801"/>
    </source>
</evidence>
<dbReference type="PANTHER" id="PTHR45650">
    <property type="entry name" value="GDSL-LIKE LIPASE/ACYLHYDROLASE-RELATED"/>
    <property type="match status" value="1"/>
</dbReference>